<dbReference type="Pfam" id="PF13377">
    <property type="entry name" value="Peripla_BP_3"/>
    <property type="match status" value="1"/>
</dbReference>
<dbReference type="SMART" id="SM00354">
    <property type="entry name" value="HTH_LACI"/>
    <property type="match status" value="1"/>
</dbReference>
<accession>A0ABP9SKA5</accession>
<dbReference type="PROSITE" id="PS00356">
    <property type="entry name" value="HTH_LACI_1"/>
    <property type="match status" value="1"/>
</dbReference>
<dbReference type="Gene3D" id="1.10.260.40">
    <property type="entry name" value="lambda repressor-like DNA-binding domains"/>
    <property type="match status" value="1"/>
</dbReference>
<keyword evidence="6" id="KW-1185">Reference proteome</keyword>
<evidence type="ECO:0000313" key="6">
    <source>
        <dbReference type="Proteomes" id="UP001501570"/>
    </source>
</evidence>
<gene>
    <name evidence="5" type="ORF">GCM10023322_70360</name>
</gene>
<dbReference type="EMBL" id="BAABJQ010000031">
    <property type="protein sequence ID" value="GAA5197971.1"/>
    <property type="molecule type" value="Genomic_DNA"/>
</dbReference>
<dbReference type="PANTHER" id="PTHR30146">
    <property type="entry name" value="LACI-RELATED TRANSCRIPTIONAL REPRESSOR"/>
    <property type="match status" value="1"/>
</dbReference>
<proteinExistence type="predicted"/>
<dbReference type="PROSITE" id="PS50932">
    <property type="entry name" value="HTH_LACI_2"/>
    <property type="match status" value="1"/>
</dbReference>
<keyword evidence="2 5" id="KW-0238">DNA-binding</keyword>
<dbReference type="InterPro" id="IPR000843">
    <property type="entry name" value="HTH_LacI"/>
</dbReference>
<dbReference type="CDD" id="cd06267">
    <property type="entry name" value="PBP1_LacI_sugar_binding-like"/>
    <property type="match status" value="1"/>
</dbReference>
<comment type="caution">
    <text evidence="5">The sequence shown here is derived from an EMBL/GenBank/DDBJ whole genome shotgun (WGS) entry which is preliminary data.</text>
</comment>
<protein>
    <submittedName>
        <fullName evidence="5">LacI family DNA-binding transcriptional regulator</fullName>
    </submittedName>
</protein>
<name>A0ABP9SKA5_9ACTN</name>
<dbReference type="Gene3D" id="3.40.50.2300">
    <property type="match status" value="2"/>
</dbReference>
<dbReference type="SUPFAM" id="SSF47413">
    <property type="entry name" value="lambda repressor-like DNA-binding domains"/>
    <property type="match status" value="1"/>
</dbReference>
<reference evidence="6" key="1">
    <citation type="journal article" date="2019" name="Int. J. Syst. Evol. Microbiol.">
        <title>The Global Catalogue of Microorganisms (GCM) 10K type strain sequencing project: providing services to taxonomists for standard genome sequencing and annotation.</title>
        <authorList>
            <consortium name="The Broad Institute Genomics Platform"/>
            <consortium name="The Broad Institute Genome Sequencing Center for Infectious Disease"/>
            <person name="Wu L."/>
            <person name="Ma J."/>
        </authorList>
    </citation>
    <scope>NUCLEOTIDE SEQUENCE [LARGE SCALE GENOMIC DNA]</scope>
    <source>
        <strain evidence="6">JCM 18304</strain>
    </source>
</reference>
<dbReference type="InterPro" id="IPR028082">
    <property type="entry name" value="Peripla_BP_I"/>
</dbReference>
<keyword evidence="3" id="KW-0804">Transcription</keyword>
<evidence type="ECO:0000313" key="5">
    <source>
        <dbReference type="EMBL" id="GAA5197971.1"/>
    </source>
</evidence>
<sequence length="336" mass="36019">MQDVATEAGVSLATASRALHGGTRVVTAELRERVEKAARHLGYTSHGPAQALARATTPVVGLIVHDIADPYFSALAIGAMREAHESGLLVLVCNTFRDPLLELDYVARLRAQRARGVLLFGSGFTERSYQSKLHRELDLLAGLGGRVACISPHGFTTDAVLPDHRDGGRLAAQHLTDLGHRRIGVVSGPANLLVNQERLRGFRDQLRALDIELPAEQIAKADFTREGGRAAAIELLGRDSELTAIFALNDVMAVGVLAALRDDLKLSVPDDVSVVGFDDIALTADVQPALSTIHLPLEEIGRRGMELLLDEQAVSTRTVRVPASLVQRASSAPPRG</sequence>
<feature type="domain" description="HTH lacI-type" evidence="4">
    <location>
        <begin position="1"/>
        <end position="54"/>
    </location>
</feature>
<evidence type="ECO:0000259" key="4">
    <source>
        <dbReference type="PROSITE" id="PS50932"/>
    </source>
</evidence>
<evidence type="ECO:0000256" key="1">
    <source>
        <dbReference type="ARBA" id="ARBA00023015"/>
    </source>
</evidence>
<dbReference type="SUPFAM" id="SSF53822">
    <property type="entry name" value="Periplasmic binding protein-like I"/>
    <property type="match status" value="1"/>
</dbReference>
<dbReference type="InterPro" id="IPR010982">
    <property type="entry name" value="Lambda_DNA-bd_dom_sf"/>
</dbReference>
<organism evidence="5 6">
    <name type="scientific">Rugosimonospora acidiphila</name>
    <dbReference type="NCBI Taxonomy" id="556531"/>
    <lineage>
        <taxon>Bacteria</taxon>
        <taxon>Bacillati</taxon>
        <taxon>Actinomycetota</taxon>
        <taxon>Actinomycetes</taxon>
        <taxon>Micromonosporales</taxon>
        <taxon>Micromonosporaceae</taxon>
        <taxon>Rugosimonospora</taxon>
    </lineage>
</organism>
<dbReference type="CDD" id="cd01392">
    <property type="entry name" value="HTH_LacI"/>
    <property type="match status" value="1"/>
</dbReference>
<dbReference type="InterPro" id="IPR046335">
    <property type="entry name" value="LacI/GalR-like_sensor"/>
</dbReference>
<dbReference type="PANTHER" id="PTHR30146:SF153">
    <property type="entry name" value="LACTOSE OPERON REPRESSOR"/>
    <property type="match status" value="1"/>
</dbReference>
<dbReference type="Proteomes" id="UP001501570">
    <property type="component" value="Unassembled WGS sequence"/>
</dbReference>
<keyword evidence="1" id="KW-0805">Transcription regulation</keyword>
<evidence type="ECO:0000256" key="2">
    <source>
        <dbReference type="ARBA" id="ARBA00023125"/>
    </source>
</evidence>
<evidence type="ECO:0000256" key="3">
    <source>
        <dbReference type="ARBA" id="ARBA00023163"/>
    </source>
</evidence>
<dbReference type="GO" id="GO:0003677">
    <property type="term" value="F:DNA binding"/>
    <property type="evidence" value="ECO:0007669"/>
    <property type="project" value="UniProtKB-KW"/>
</dbReference>
<dbReference type="Pfam" id="PF00356">
    <property type="entry name" value="LacI"/>
    <property type="match status" value="1"/>
</dbReference>